<dbReference type="STRING" id="394096.DB31_1342"/>
<reference evidence="1 2" key="1">
    <citation type="submission" date="2014-04" db="EMBL/GenBank/DDBJ databases">
        <title>Genome assembly of Hyalangium minutum DSM 14724.</title>
        <authorList>
            <person name="Sharma G."/>
            <person name="Subramanian S."/>
        </authorList>
    </citation>
    <scope>NUCLEOTIDE SEQUENCE [LARGE SCALE GENOMIC DNA]</scope>
    <source>
        <strain evidence="1 2">DSM 14724</strain>
    </source>
</reference>
<organism evidence="1 2">
    <name type="scientific">Hyalangium minutum</name>
    <dbReference type="NCBI Taxonomy" id="394096"/>
    <lineage>
        <taxon>Bacteria</taxon>
        <taxon>Pseudomonadati</taxon>
        <taxon>Myxococcota</taxon>
        <taxon>Myxococcia</taxon>
        <taxon>Myxococcales</taxon>
        <taxon>Cystobacterineae</taxon>
        <taxon>Archangiaceae</taxon>
        <taxon>Hyalangium</taxon>
    </lineage>
</organism>
<sequence length="105" mass="11356">MAQDLDTLLKKLEDLNRAAKAPGGIPRAQLEAQVKQITLAVKEAMSDLGKNLPPELAGASGVLVDVFKAQLGAILQQSGLELQESEEMKKLSAELDLIKRSYIRS</sequence>
<accession>A0A085WC13</accession>
<gene>
    <name evidence="1" type="ORF">DB31_1342</name>
</gene>
<proteinExistence type="predicted"/>
<dbReference type="AlphaFoldDB" id="A0A085WC13"/>
<keyword evidence="2" id="KW-1185">Reference proteome</keyword>
<dbReference type="EMBL" id="JMCB01000012">
    <property type="protein sequence ID" value="KFE65226.1"/>
    <property type="molecule type" value="Genomic_DNA"/>
</dbReference>
<dbReference type="Proteomes" id="UP000028725">
    <property type="component" value="Unassembled WGS sequence"/>
</dbReference>
<comment type="caution">
    <text evidence="1">The sequence shown here is derived from an EMBL/GenBank/DDBJ whole genome shotgun (WGS) entry which is preliminary data.</text>
</comment>
<protein>
    <submittedName>
        <fullName evidence="1">Uncharacterized protein</fullName>
    </submittedName>
</protein>
<evidence type="ECO:0000313" key="1">
    <source>
        <dbReference type="EMBL" id="KFE65226.1"/>
    </source>
</evidence>
<dbReference type="RefSeq" id="WP_044193034.1">
    <property type="nucleotide sequence ID" value="NZ_JMCB01000012.1"/>
</dbReference>
<name>A0A085WC13_9BACT</name>
<evidence type="ECO:0000313" key="2">
    <source>
        <dbReference type="Proteomes" id="UP000028725"/>
    </source>
</evidence>